<gene>
    <name evidence="1" type="ORF">P1J78_15130</name>
</gene>
<proteinExistence type="predicted"/>
<protein>
    <recommendedName>
        <fullName evidence="3">DUF2783 domain-containing protein</fullName>
    </recommendedName>
</protein>
<comment type="caution">
    <text evidence="1">The sequence shown here is derived from an EMBL/GenBank/DDBJ whole genome shotgun (WGS) entry which is preliminary data.</text>
</comment>
<dbReference type="EMBL" id="JARGYC010000041">
    <property type="protein sequence ID" value="MDF0602074.1"/>
    <property type="molecule type" value="Genomic_DNA"/>
</dbReference>
<evidence type="ECO:0000313" key="1">
    <source>
        <dbReference type="EMBL" id="MDF0602074.1"/>
    </source>
</evidence>
<sequence length="59" mass="6484">MTPAEVETIYEALATRLDNVADAKREVFLAKLALLLANDLGQVEGVLTRIEEASRNLDI</sequence>
<dbReference type="AlphaFoldDB" id="A0AAE3NTD8"/>
<dbReference type="RefSeq" id="WP_275568211.1">
    <property type="nucleotide sequence ID" value="NZ_JARGYC010000041.1"/>
</dbReference>
<accession>A0AAE3NTD8</accession>
<evidence type="ECO:0008006" key="3">
    <source>
        <dbReference type="Google" id="ProtNLM"/>
    </source>
</evidence>
<name>A0AAE3NTD8_9RHOB</name>
<evidence type="ECO:0000313" key="2">
    <source>
        <dbReference type="Proteomes" id="UP001220964"/>
    </source>
</evidence>
<reference evidence="1" key="1">
    <citation type="submission" date="2023-03" db="EMBL/GenBank/DDBJ databases">
        <title>Multiphase analysis and comparison of six strains from genera Psychromarinibacter, Lutimaribacter, and Maritimibacter, including a novel species: Psychromarinibacter sediminicola sp. nov.</title>
        <authorList>
            <person name="Wang Y.-H."/>
            <person name="Ye M.-Q."/>
            <person name="Du Z.-J."/>
        </authorList>
    </citation>
    <scope>NUCLEOTIDE SEQUENCE</scope>
    <source>
        <strain evidence="1">C21-152</strain>
    </source>
</reference>
<organism evidence="1 2">
    <name type="scientific">Psychromarinibacter sediminicola</name>
    <dbReference type="NCBI Taxonomy" id="3033385"/>
    <lineage>
        <taxon>Bacteria</taxon>
        <taxon>Pseudomonadati</taxon>
        <taxon>Pseudomonadota</taxon>
        <taxon>Alphaproteobacteria</taxon>
        <taxon>Rhodobacterales</taxon>
        <taxon>Paracoccaceae</taxon>
        <taxon>Psychromarinibacter</taxon>
    </lineage>
</organism>
<dbReference type="Proteomes" id="UP001220964">
    <property type="component" value="Unassembled WGS sequence"/>
</dbReference>
<keyword evidence="2" id="KW-1185">Reference proteome</keyword>